<evidence type="ECO:0000256" key="2">
    <source>
        <dbReference type="SAM" id="Phobius"/>
    </source>
</evidence>
<keyword evidence="2" id="KW-0472">Membrane</keyword>
<protein>
    <submittedName>
        <fullName evidence="3">Uncharacterized protein</fullName>
    </submittedName>
</protein>
<dbReference type="Proteomes" id="UP000294335">
    <property type="component" value="Unassembled WGS sequence"/>
</dbReference>
<accession>A0AAQ1P6Z7</accession>
<keyword evidence="4" id="KW-1185">Reference proteome</keyword>
<name>A0AAQ1P6Z7_9PSED</name>
<feature type="transmembrane region" description="Helical" evidence="2">
    <location>
        <begin position="25"/>
        <end position="47"/>
    </location>
</feature>
<gene>
    <name evidence="3" type="ORF">JV551A3_V1_630156</name>
</gene>
<evidence type="ECO:0000313" key="3">
    <source>
        <dbReference type="EMBL" id="SPO59640.1"/>
    </source>
</evidence>
<reference evidence="3 4" key="1">
    <citation type="submission" date="2018-02" db="EMBL/GenBank/DDBJ databases">
        <authorList>
            <person name="Dubost A."/>
        </authorList>
    </citation>
    <scope>NUCLEOTIDE SEQUENCE [LARGE SCALE GENOMIC DNA]</scope>
    <source>
        <strain evidence="4">JV551A3</strain>
    </source>
</reference>
<comment type="caution">
    <text evidence="3">The sequence shown here is derived from an EMBL/GenBank/DDBJ whole genome shotgun (WGS) entry which is preliminary data.</text>
</comment>
<evidence type="ECO:0000256" key="1">
    <source>
        <dbReference type="SAM" id="MobiDB-lite"/>
    </source>
</evidence>
<dbReference type="AlphaFoldDB" id="A0AAQ1P6Z7"/>
<sequence length="73" mass="7300">MREGGGGVAAFSRGGLALPAFQPLLLFQLLQPALLIAQLLAGGVVGLRLGRGQQTGQAAGERPAGGAVNVARH</sequence>
<proteinExistence type="predicted"/>
<organism evidence="3 4">
    <name type="scientific">Pseudomonas inefficax</name>
    <dbReference type="NCBI Taxonomy" id="2078786"/>
    <lineage>
        <taxon>Bacteria</taxon>
        <taxon>Pseudomonadati</taxon>
        <taxon>Pseudomonadota</taxon>
        <taxon>Gammaproteobacteria</taxon>
        <taxon>Pseudomonadales</taxon>
        <taxon>Pseudomonadaceae</taxon>
        <taxon>Pseudomonas</taxon>
    </lineage>
</organism>
<keyword evidence="2" id="KW-1133">Transmembrane helix</keyword>
<feature type="region of interest" description="Disordered" evidence="1">
    <location>
        <begin position="53"/>
        <end position="73"/>
    </location>
</feature>
<evidence type="ECO:0000313" key="4">
    <source>
        <dbReference type="Proteomes" id="UP000294335"/>
    </source>
</evidence>
<dbReference type="EMBL" id="OPYN01000063">
    <property type="protein sequence ID" value="SPO59640.1"/>
    <property type="molecule type" value="Genomic_DNA"/>
</dbReference>
<keyword evidence="2" id="KW-0812">Transmembrane</keyword>